<dbReference type="CDD" id="cd16100">
    <property type="entry name" value="ARID"/>
    <property type="match status" value="1"/>
</dbReference>
<evidence type="ECO:0000313" key="5">
    <source>
        <dbReference type="Proteomes" id="UP001301350"/>
    </source>
</evidence>
<evidence type="ECO:0000313" key="4">
    <source>
        <dbReference type="EMBL" id="KAK4536039.1"/>
    </source>
</evidence>
<dbReference type="GO" id="GO:0045893">
    <property type="term" value="P:positive regulation of DNA-templated transcription"/>
    <property type="evidence" value="ECO:0007669"/>
    <property type="project" value="TreeGrafter"/>
</dbReference>
<dbReference type="Pfam" id="PF01388">
    <property type="entry name" value="ARID"/>
    <property type="match status" value="1"/>
</dbReference>
<protein>
    <recommendedName>
        <fullName evidence="3">ARID domain-containing protein</fullName>
    </recommendedName>
</protein>
<sequence length="739" mass="79672">MAHLVREHDAASRTPFEACIPLLGERFISQHMQRKQATGGVDAQTDREQLWYEDLWAYFDEHDLPKNKIPVLGRSPVDLYSLFILVLRRGGLQRVIDAREFKQVARELHIPESCTSAAFVLRQAYERFVYVYEQKMVFDRAPLEVAPVRQTVRTSLTYVPRPGQLPDHVTGHGGGRRGSVGVGGGGAEPSTTSSAAAATAVRGVHDGTAGAGRPAKRAWRDTVAPMAAAVAPAAGALLPWNGATAAYAKRVQGEAWWEGEEGASPSLPPLPFFAAHHTQERERLVLSLQCGIPDEVRWALITLNALSSGSIGGLPVTPAPAGAGPRSLTRLEVHVASYPGLLDALHQLLYEYHEDVRRQRRRGLPLAEECELAAGARLTEMRLLELPTLADGSAADAESPAPSLQQYPPGLLNDRDALTERRREHARLACSALRNLSFTTGNEAAIAGHEALTTQLLGLLRTPSVPAAMREDLMDAWLNVSPAVQLPRPIAAESEQATREPAMNGERASAGEGMDLHAASGGKALSESPPPPPPPLMQNNLQALDAMVELLDPTLPYARVSLLCKAAEVIAQYAVRLENEEALVSRLDVLLSRLVDMLGGGAAAVEEPSQRDDWRLTVTGLDALNNLSSFDWAVRERIARTPRLLRHLLRLATAAIPGVAADMILSAPDEAAGRAESVAAPASAQALATRAGLVLLNLAENPHNRRALLPFEEQFVLCAMTSHAASDTFANVLHELACD</sequence>
<dbReference type="InterPro" id="IPR001606">
    <property type="entry name" value="ARID_dom"/>
</dbReference>
<dbReference type="InterPro" id="IPR021906">
    <property type="entry name" value="BAF250/Osa"/>
</dbReference>
<dbReference type="GO" id="GO:0035060">
    <property type="term" value="C:brahma complex"/>
    <property type="evidence" value="ECO:0007669"/>
    <property type="project" value="InterPro"/>
</dbReference>
<feature type="compositionally biased region" description="Gly residues" evidence="2">
    <location>
        <begin position="171"/>
        <end position="187"/>
    </location>
</feature>
<feature type="region of interest" description="Disordered" evidence="2">
    <location>
        <begin position="159"/>
        <end position="192"/>
    </location>
</feature>
<feature type="region of interest" description="Disordered" evidence="2">
    <location>
        <begin position="516"/>
        <end position="535"/>
    </location>
</feature>
<name>A0AAV9IUS3_CYACA</name>
<proteinExistence type="predicted"/>
<dbReference type="GO" id="GO:0016514">
    <property type="term" value="C:SWI/SNF complex"/>
    <property type="evidence" value="ECO:0007669"/>
    <property type="project" value="InterPro"/>
</dbReference>
<feature type="domain" description="ARID" evidence="3">
    <location>
        <begin position="45"/>
        <end position="137"/>
    </location>
</feature>
<feature type="region of interest" description="Disordered" evidence="2">
    <location>
        <begin position="393"/>
        <end position="412"/>
    </location>
</feature>
<organism evidence="4 5">
    <name type="scientific">Cyanidium caldarium</name>
    <name type="common">Red alga</name>
    <dbReference type="NCBI Taxonomy" id="2771"/>
    <lineage>
        <taxon>Eukaryota</taxon>
        <taxon>Rhodophyta</taxon>
        <taxon>Bangiophyceae</taxon>
        <taxon>Cyanidiales</taxon>
        <taxon>Cyanidiaceae</taxon>
        <taxon>Cyanidium</taxon>
    </lineage>
</organism>
<dbReference type="GO" id="GO:0006338">
    <property type="term" value="P:chromatin remodeling"/>
    <property type="evidence" value="ECO:0007669"/>
    <property type="project" value="InterPro"/>
</dbReference>
<dbReference type="GO" id="GO:0006357">
    <property type="term" value="P:regulation of transcription by RNA polymerase II"/>
    <property type="evidence" value="ECO:0007669"/>
    <property type="project" value="TreeGrafter"/>
</dbReference>
<dbReference type="SUPFAM" id="SSF46774">
    <property type="entry name" value="ARID-like"/>
    <property type="match status" value="1"/>
</dbReference>
<dbReference type="SMART" id="SM01014">
    <property type="entry name" value="ARID"/>
    <property type="match status" value="1"/>
</dbReference>
<dbReference type="InterPro" id="IPR036431">
    <property type="entry name" value="ARID_dom_sf"/>
</dbReference>
<dbReference type="Proteomes" id="UP001301350">
    <property type="component" value="Unassembled WGS sequence"/>
</dbReference>
<comment type="caution">
    <text evidence="4">The sequence shown here is derived from an EMBL/GenBank/DDBJ whole genome shotgun (WGS) entry which is preliminary data.</text>
</comment>
<keyword evidence="5" id="KW-1185">Reference proteome</keyword>
<dbReference type="PROSITE" id="PS51011">
    <property type="entry name" value="ARID"/>
    <property type="match status" value="1"/>
</dbReference>
<dbReference type="SMART" id="SM00501">
    <property type="entry name" value="BRIGHT"/>
    <property type="match status" value="1"/>
</dbReference>
<dbReference type="GO" id="GO:0003677">
    <property type="term" value="F:DNA binding"/>
    <property type="evidence" value="ECO:0007669"/>
    <property type="project" value="InterPro"/>
</dbReference>
<gene>
    <name evidence="4" type="ORF">CDCA_CDCA07G2064</name>
</gene>
<evidence type="ECO:0000256" key="2">
    <source>
        <dbReference type="SAM" id="MobiDB-lite"/>
    </source>
</evidence>
<dbReference type="GO" id="GO:0031491">
    <property type="term" value="F:nucleosome binding"/>
    <property type="evidence" value="ECO:0007669"/>
    <property type="project" value="TreeGrafter"/>
</dbReference>
<dbReference type="SUPFAM" id="SSF48371">
    <property type="entry name" value="ARM repeat"/>
    <property type="match status" value="1"/>
</dbReference>
<accession>A0AAV9IUS3</accession>
<dbReference type="Gene3D" id="1.25.10.10">
    <property type="entry name" value="Leucine-rich Repeat Variant"/>
    <property type="match status" value="1"/>
</dbReference>
<dbReference type="Gene3D" id="1.10.150.60">
    <property type="entry name" value="ARID DNA-binding domain"/>
    <property type="match status" value="1"/>
</dbReference>
<keyword evidence="1" id="KW-0156">Chromatin regulator</keyword>
<dbReference type="GO" id="GO:0005654">
    <property type="term" value="C:nucleoplasm"/>
    <property type="evidence" value="ECO:0007669"/>
    <property type="project" value="TreeGrafter"/>
</dbReference>
<reference evidence="4 5" key="1">
    <citation type="submission" date="2022-07" db="EMBL/GenBank/DDBJ databases">
        <title>Genome-wide signatures of adaptation to extreme environments.</title>
        <authorList>
            <person name="Cho C.H."/>
            <person name="Yoon H.S."/>
        </authorList>
    </citation>
    <scope>NUCLEOTIDE SEQUENCE [LARGE SCALE GENOMIC DNA]</scope>
    <source>
        <strain evidence="4 5">DBV 063 E5</strain>
    </source>
</reference>
<dbReference type="PANTHER" id="PTHR12656:SF5">
    <property type="entry name" value="TRITHORAX GROUP PROTEIN OSA"/>
    <property type="match status" value="1"/>
</dbReference>
<dbReference type="PANTHER" id="PTHR12656">
    <property type="entry name" value="BRG-1 ASSOCIATED FACTOR 250 BAF250"/>
    <property type="match status" value="1"/>
</dbReference>
<dbReference type="AlphaFoldDB" id="A0AAV9IUS3"/>
<dbReference type="InterPro" id="IPR011989">
    <property type="entry name" value="ARM-like"/>
</dbReference>
<dbReference type="EMBL" id="JANCYW010000007">
    <property type="protein sequence ID" value="KAK4536039.1"/>
    <property type="molecule type" value="Genomic_DNA"/>
</dbReference>
<dbReference type="InterPro" id="IPR016024">
    <property type="entry name" value="ARM-type_fold"/>
</dbReference>
<evidence type="ECO:0000256" key="1">
    <source>
        <dbReference type="ARBA" id="ARBA00022853"/>
    </source>
</evidence>
<evidence type="ECO:0000259" key="3">
    <source>
        <dbReference type="PROSITE" id="PS51011"/>
    </source>
</evidence>